<name>A0ABX5Z6V3_9MICO</name>
<dbReference type="PANTHER" id="PTHR18964">
    <property type="entry name" value="ROK (REPRESSOR, ORF, KINASE) FAMILY"/>
    <property type="match status" value="1"/>
</dbReference>
<dbReference type="InterPro" id="IPR000600">
    <property type="entry name" value="ROK"/>
</dbReference>
<dbReference type="Proteomes" id="UP000323565">
    <property type="component" value="Chromosome"/>
</dbReference>
<organism evidence="2 3">
    <name type="scientific">Dermacoccus abyssi</name>
    <dbReference type="NCBI Taxonomy" id="322596"/>
    <lineage>
        <taxon>Bacteria</taxon>
        <taxon>Bacillati</taxon>
        <taxon>Actinomycetota</taxon>
        <taxon>Actinomycetes</taxon>
        <taxon>Micrococcales</taxon>
        <taxon>Dermacoccaceae</taxon>
        <taxon>Dermacoccus</taxon>
    </lineage>
</organism>
<dbReference type="PROSITE" id="PS01125">
    <property type="entry name" value="ROK"/>
    <property type="match status" value="1"/>
</dbReference>
<dbReference type="InterPro" id="IPR011991">
    <property type="entry name" value="ArsR-like_HTH"/>
</dbReference>
<dbReference type="CDD" id="cd00090">
    <property type="entry name" value="HTH_ARSR"/>
    <property type="match status" value="1"/>
</dbReference>
<dbReference type="InterPro" id="IPR049874">
    <property type="entry name" value="ROK_cs"/>
</dbReference>
<dbReference type="Gene3D" id="1.10.10.10">
    <property type="entry name" value="Winged helix-like DNA-binding domain superfamily/Winged helix DNA-binding domain"/>
    <property type="match status" value="1"/>
</dbReference>
<sequence length="513" mass="54003">MPLDHGAPAAADLLAQGVALRIVEEVFVPHDRPWVLAARLHLLEFFDLVRDALLDDLEDLFDRASRRLDACAQCGLDLFDRPTQVVGRGLPVGKLPGLGGRRHRHRDPFVKEVYKLGVVNLRRPPAFVKRVYDSGVTDTGPHLVRASTDRRVLTVLVHEREATRASLAESAGLSRPTAATSVSRLVAAGLVEETGERTSGRGRSTAIVRLAPQVGVALALVVAPVGVSGAVVDIHGDEIARARSVDGPHEQRLTRVAKDLLAQVSRDGLVPVRCAAVSVADPVDRHTGRAVQLPDEPFLVGELDARAALADLCDDVIVDNDVNWAANTLVEEGCVGLIHLGEGLGAAIVEDGRVLRGGRGLAGEIGHIVVPGPDGTAIPFTEVFARLGLRQPGSSAVDVERLLEVTASDGSVRQALAVAVSAVVASLVGWADPSKVVVTGPWAKQVAAAVRAEVARSARPVDVVTALDDDATARGVRLAAVERLQATVLGVAVSNLGREQVGARPGRIEPATS</sequence>
<dbReference type="PANTHER" id="PTHR18964:SF149">
    <property type="entry name" value="BIFUNCTIONAL UDP-N-ACETYLGLUCOSAMINE 2-EPIMERASE_N-ACETYLMANNOSAMINE KINASE"/>
    <property type="match status" value="1"/>
</dbReference>
<protein>
    <submittedName>
        <fullName evidence="2">ROK family transcriptional regulator</fullName>
    </submittedName>
</protein>
<dbReference type="InterPro" id="IPR043129">
    <property type="entry name" value="ATPase_NBD"/>
</dbReference>
<keyword evidence="3" id="KW-1185">Reference proteome</keyword>
<dbReference type="Pfam" id="PF13412">
    <property type="entry name" value="HTH_24"/>
    <property type="match status" value="1"/>
</dbReference>
<dbReference type="InterPro" id="IPR036390">
    <property type="entry name" value="WH_DNA-bd_sf"/>
</dbReference>
<dbReference type="SUPFAM" id="SSF53067">
    <property type="entry name" value="Actin-like ATPase domain"/>
    <property type="match status" value="1"/>
</dbReference>
<dbReference type="Pfam" id="PF00480">
    <property type="entry name" value="ROK"/>
    <property type="match status" value="1"/>
</dbReference>
<comment type="similarity">
    <text evidence="1">Belongs to the ROK (NagC/XylR) family.</text>
</comment>
<dbReference type="CDD" id="cd23763">
    <property type="entry name" value="ASKHA_ATPase_ROK"/>
    <property type="match status" value="1"/>
</dbReference>
<dbReference type="InterPro" id="IPR036388">
    <property type="entry name" value="WH-like_DNA-bd_sf"/>
</dbReference>
<dbReference type="EMBL" id="CP043031">
    <property type="protein sequence ID" value="QEH92586.1"/>
    <property type="molecule type" value="Genomic_DNA"/>
</dbReference>
<evidence type="ECO:0000256" key="1">
    <source>
        <dbReference type="ARBA" id="ARBA00006479"/>
    </source>
</evidence>
<gene>
    <name evidence="2" type="ORF">FV141_02795</name>
</gene>
<evidence type="ECO:0000313" key="3">
    <source>
        <dbReference type="Proteomes" id="UP000323565"/>
    </source>
</evidence>
<dbReference type="Gene3D" id="3.30.420.40">
    <property type="match status" value="2"/>
</dbReference>
<proteinExistence type="inferred from homology"/>
<dbReference type="SUPFAM" id="SSF46785">
    <property type="entry name" value="Winged helix' DNA-binding domain"/>
    <property type="match status" value="1"/>
</dbReference>
<reference evidence="2 3" key="1">
    <citation type="submission" date="2019-08" db="EMBL/GenBank/DDBJ databases">
        <title>Dermacoccus abyssi strain HZAU 226, whole genome Nanopore sequencing project.</title>
        <authorList>
            <person name="Guo A."/>
            <person name="Zhang X."/>
            <person name="Ruan Y."/>
            <person name="Liu W."/>
            <person name="Chen Q."/>
            <person name="Gu L."/>
        </authorList>
    </citation>
    <scope>NUCLEOTIDE SEQUENCE [LARGE SCALE GENOMIC DNA]</scope>
    <source>
        <strain evidence="2 3">HZAU 226</strain>
    </source>
</reference>
<evidence type="ECO:0000313" key="2">
    <source>
        <dbReference type="EMBL" id="QEH92586.1"/>
    </source>
</evidence>
<accession>A0ABX5Z6V3</accession>